<reference evidence="1" key="1">
    <citation type="submission" date="2022-01" db="EMBL/GenBank/DDBJ databases">
        <authorList>
            <person name="Jo J.-H."/>
            <person name="Im W.-T."/>
        </authorList>
    </citation>
    <scope>NUCLEOTIDE SEQUENCE</scope>
    <source>
        <strain evidence="1">I2-34</strain>
    </source>
</reference>
<evidence type="ECO:0000313" key="1">
    <source>
        <dbReference type="EMBL" id="MCG2622167.1"/>
    </source>
</evidence>
<organism evidence="1 2">
    <name type="scientific">Arthrobacter hankyongi</name>
    <dbReference type="NCBI Taxonomy" id="2904801"/>
    <lineage>
        <taxon>Bacteria</taxon>
        <taxon>Bacillati</taxon>
        <taxon>Actinomycetota</taxon>
        <taxon>Actinomycetes</taxon>
        <taxon>Micrococcales</taxon>
        <taxon>Micrococcaceae</taxon>
        <taxon>Arthrobacter</taxon>
    </lineage>
</organism>
<evidence type="ECO:0008006" key="3">
    <source>
        <dbReference type="Google" id="ProtNLM"/>
    </source>
</evidence>
<proteinExistence type="predicted"/>
<evidence type="ECO:0000313" key="2">
    <source>
        <dbReference type="Proteomes" id="UP001165368"/>
    </source>
</evidence>
<accession>A0ABS9L671</accession>
<sequence length="189" mass="21101">MSIAPVPWDWTVEDADEFFAHERSILNLAFATIRAHQAHLKLFCDFLTDPGYEWDRICVQGFGRSPVQIITELNRARHAQNNEQAPAKRPFSRAELQRFFDLADLEVERVLASGRKGAVAAYRDATVFKTAYAWGLRPGYLDPDRAALAVPCRVGNLPHGHRGAGSQVEPAPPLPGLYRRARLSAGPRV</sequence>
<dbReference type="RefSeq" id="WP_237820199.1">
    <property type="nucleotide sequence ID" value="NZ_JAKLTQ010000005.1"/>
</dbReference>
<dbReference type="EMBL" id="JAKLTQ010000005">
    <property type="protein sequence ID" value="MCG2622167.1"/>
    <property type="molecule type" value="Genomic_DNA"/>
</dbReference>
<dbReference type="Proteomes" id="UP001165368">
    <property type="component" value="Unassembled WGS sequence"/>
</dbReference>
<gene>
    <name evidence="1" type="ORF">LVY72_09575</name>
</gene>
<name>A0ABS9L671_9MICC</name>
<protein>
    <recommendedName>
        <fullName evidence="3">Integrase</fullName>
    </recommendedName>
</protein>
<comment type="caution">
    <text evidence="1">The sequence shown here is derived from an EMBL/GenBank/DDBJ whole genome shotgun (WGS) entry which is preliminary data.</text>
</comment>
<keyword evidence="2" id="KW-1185">Reference proteome</keyword>